<dbReference type="EMBL" id="CP031376">
    <property type="protein sequence ID" value="AXK51167.1"/>
    <property type="molecule type" value="Genomic_DNA"/>
</dbReference>
<sequence length="488" mass="55657">MKKILSILASVSILSTSSLAVISCQMNLKLVDENLRYNFTPEVIGEDDHNGIKNYLNAVKKQNELSLNTGTLYYISRAGAAIGVQTFVSAISEALMFPDRQIVIYLSDQMNPDGPLGKNSMKIEAMSQNFSNVHIEYLKNSNEEIKPFIINSALEELQKRDDKIKKINLFVDDYAMSSNVSSKSLTNLASVMDKVEFLTLMTDGTAHDTFSINLFENLKYLSNDNFEKTKLEVVSIFEGNYDKKSNFKKYTNTFFPLVTEKNNYGVRYINSWSISDVQFYDEAEFWKIRNTYSSTSAGLNDAISNWSQQGYDKDGLKIFKEVFKLTEDVFPKPKSNLNFVYSGNKMGEGITVKKSAEAIKTISDYLKENHGSDDFTIWFKPHPRESEKNIENLIKESKKLGVEKIEIIKQEIPLEIYLYAKAFDKVDDKEFRIIPTASSTAVMALYDSGIENIIESYLFDSESQLEIYKNQYGVNSKLYNSFKNTIII</sequence>
<dbReference type="PROSITE" id="PS51257">
    <property type="entry name" value="PROKAR_LIPOPROTEIN"/>
    <property type="match status" value="1"/>
</dbReference>
<proteinExistence type="predicted"/>
<organism evidence="2 3">
    <name type="scientific">Spiroplasma alleghenense</name>
    <dbReference type="NCBI Taxonomy" id="216931"/>
    <lineage>
        <taxon>Bacteria</taxon>
        <taxon>Bacillati</taxon>
        <taxon>Mycoplasmatota</taxon>
        <taxon>Mollicutes</taxon>
        <taxon>Entomoplasmatales</taxon>
        <taxon>Spiroplasmataceae</taxon>
        <taxon>Spiroplasma</taxon>
    </lineage>
</organism>
<dbReference type="InterPro" id="IPR054816">
    <property type="entry name" value="Lipoprotein_mollicutes-type_CS"/>
</dbReference>
<dbReference type="RefSeq" id="WP_115558078.1">
    <property type="nucleotide sequence ID" value="NZ_CP031376.1"/>
</dbReference>
<keyword evidence="3" id="KW-1185">Reference proteome</keyword>
<evidence type="ECO:0008006" key="4">
    <source>
        <dbReference type="Google" id="ProtNLM"/>
    </source>
</evidence>
<feature type="signal peptide" evidence="1">
    <location>
        <begin position="1"/>
        <end position="20"/>
    </location>
</feature>
<evidence type="ECO:0000256" key="1">
    <source>
        <dbReference type="SAM" id="SignalP"/>
    </source>
</evidence>
<dbReference type="Gene3D" id="3.40.50.11110">
    <property type="entry name" value="Sialyltransferase, C-terminal GT-B Rossman nucleotide-binding domain"/>
    <property type="match status" value="1"/>
</dbReference>
<dbReference type="NCBIfam" id="NF038029">
    <property type="entry name" value="LP_plasma"/>
    <property type="match status" value="1"/>
</dbReference>
<dbReference type="InterPro" id="IPR010866">
    <property type="entry name" value="A-2_8-polyST"/>
</dbReference>
<feature type="chain" id="PRO_5016905690" description="Lipoprotein" evidence="1">
    <location>
        <begin position="21"/>
        <end position="488"/>
    </location>
</feature>
<dbReference type="AlphaFoldDB" id="A0A345Z3I8"/>
<reference evidence="2 3" key="1">
    <citation type="submission" date="2018-07" db="EMBL/GenBank/DDBJ databases">
        <title>Complete genome sequence of Spiroplasma alleghenense PLHS-1 (ATCC 51752).</title>
        <authorList>
            <person name="Chou L."/>
            <person name="Lee T.-Y."/>
            <person name="Tsai Y.-M."/>
            <person name="Kuo C.-H."/>
        </authorList>
    </citation>
    <scope>NUCLEOTIDE SEQUENCE [LARGE SCALE GENOMIC DNA]</scope>
    <source>
        <strain evidence="2 3">PLHS-1</strain>
    </source>
</reference>
<dbReference type="Proteomes" id="UP000254792">
    <property type="component" value="Chromosome"/>
</dbReference>
<evidence type="ECO:0000313" key="2">
    <source>
        <dbReference type="EMBL" id="AXK51167.1"/>
    </source>
</evidence>
<keyword evidence="1" id="KW-0732">Signal</keyword>
<name>A0A345Z3I8_9MOLU</name>
<protein>
    <recommendedName>
        <fullName evidence="4">Lipoprotein</fullName>
    </recommendedName>
</protein>
<evidence type="ECO:0000313" key="3">
    <source>
        <dbReference type="Proteomes" id="UP000254792"/>
    </source>
</evidence>
<dbReference type="OrthoDB" id="403918at2"/>
<dbReference type="KEGG" id="salx:SALLE_v1c04930"/>
<accession>A0A345Z3I8</accession>
<gene>
    <name evidence="2" type="ORF">SALLE_v1c04930</name>
</gene>
<dbReference type="Pfam" id="PF07388">
    <property type="entry name" value="A-2_8-polyST"/>
    <property type="match status" value="1"/>
</dbReference>